<protein>
    <submittedName>
        <fullName evidence="1">Uncharacterized protein</fullName>
    </submittedName>
</protein>
<dbReference type="AlphaFoldDB" id="A0A2P5CMD7"/>
<organism evidence="1 2">
    <name type="scientific">Trema orientale</name>
    <name type="common">Charcoal tree</name>
    <name type="synonym">Celtis orientalis</name>
    <dbReference type="NCBI Taxonomy" id="63057"/>
    <lineage>
        <taxon>Eukaryota</taxon>
        <taxon>Viridiplantae</taxon>
        <taxon>Streptophyta</taxon>
        <taxon>Embryophyta</taxon>
        <taxon>Tracheophyta</taxon>
        <taxon>Spermatophyta</taxon>
        <taxon>Magnoliopsida</taxon>
        <taxon>eudicotyledons</taxon>
        <taxon>Gunneridae</taxon>
        <taxon>Pentapetalae</taxon>
        <taxon>rosids</taxon>
        <taxon>fabids</taxon>
        <taxon>Rosales</taxon>
        <taxon>Cannabaceae</taxon>
        <taxon>Trema</taxon>
    </lineage>
</organism>
<reference evidence="2" key="1">
    <citation type="submission" date="2016-06" db="EMBL/GenBank/DDBJ databases">
        <title>Parallel loss of symbiosis genes in relatives of nitrogen-fixing non-legume Parasponia.</title>
        <authorList>
            <person name="Van Velzen R."/>
            <person name="Holmer R."/>
            <person name="Bu F."/>
            <person name="Rutten L."/>
            <person name="Van Zeijl A."/>
            <person name="Liu W."/>
            <person name="Santuari L."/>
            <person name="Cao Q."/>
            <person name="Sharma T."/>
            <person name="Shen D."/>
            <person name="Roswanjaya Y."/>
            <person name="Wardhani T."/>
            <person name="Kalhor M.S."/>
            <person name="Jansen J."/>
            <person name="Van den Hoogen J."/>
            <person name="Gungor B."/>
            <person name="Hartog M."/>
            <person name="Hontelez J."/>
            <person name="Verver J."/>
            <person name="Yang W.-C."/>
            <person name="Schijlen E."/>
            <person name="Repin R."/>
            <person name="Schilthuizen M."/>
            <person name="Schranz E."/>
            <person name="Heidstra R."/>
            <person name="Miyata K."/>
            <person name="Fedorova E."/>
            <person name="Kohlen W."/>
            <person name="Bisseling T."/>
            <person name="Smit S."/>
            <person name="Geurts R."/>
        </authorList>
    </citation>
    <scope>NUCLEOTIDE SEQUENCE [LARGE SCALE GENOMIC DNA]</scope>
    <source>
        <strain evidence="2">cv. RG33-2</strain>
    </source>
</reference>
<keyword evidence="2" id="KW-1185">Reference proteome</keyword>
<dbReference type="OrthoDB" id="10444556at2759"/>
<name>A0A2P5CMD7_TREOI</name>
<proteinExistence type="predicted"/>
<accession>A0A2P5CMD7</accession>
<dbReference type="EMBL" id="JXTC01000349">
    <property type="protein sequence ID" value="PON62217.1"/>
    <property type="molecule type" value="Genomic_DNA"/>
</dbReference>
<dbReference type="Proteomes" id="UP000237000">
    <property type="component" value="Unassembled WGS sequence"/>
</dbReference>
<evidence type="ECO:0000313" key="1">
    <source>
        <dbReference type="EMBL" id="PON62217.1"/>
    </source>
</evidence>
<sequence length="92" mass="10904">MREFQNEIKLFFQDNKRRDEERTRFQNVVFDMILRSRNPSNVGSQSYTEKCSIRAVDFDNTKARVCESVSLPYECENKVPNSEVYSLQKTVI</sequence>
<gene>
    <name evidence="1" type="ORF">TorRG33x02_279910</name>
</gene>
<dbReference type="InParanoid" id="A0A2P5CMD7"/>
<comment type="caution">
    <text evidence="1">The sequence shown here is derived from an EMBL/GenBank/DDBJ whole genome shotgun (WGS) entry which is preliminary data.</text>
</comment>
<feature type="non-terminal residue" evidence="1">
    <location>
        <position position="92"/>
    </location>
</feature>
<evidence type="ECO:0000313" key="2">
    <source>
        <dbReference type="Proteomes" id="UP000237000"/>
    </source>
</evidence>